<dbReference type="AlphaFoldDB" id="A0AAW5ESZ7"/>
<sequence>MARAVDLLCHYIGMGGYVLPISAGLFISHLKHCADSSFGIFTKNQDMPSSNNGNAPAFS</sequence>
<dbReference type="RefSeq" id="WP_075594908.1">
    <property type="nucleotide sequence ID" value="NZ_CP094848.1"/>
</dbReference>
<comment type="caution">
    <text evidence="1">The sequence shown here is derived from an EMBL/GenBank/DDBJ whole genome shotgun (WGS) entry which is preliminary data.</text>
</comment>
<evidence type="ECO:0000313" key="2">
    <source>
        <dbReference type="Proteomes" id="UP001202887"/>
    </source>
</evidence>
<proteinExistence type="predicted"/>
<gene>
    <name evidence="1" type="ORF">K1W68_07885</name>
</gene>
<reference evidence="1" key="2">
    <citation type="submission" date="2022-03" db="EMBL/GenBank/DDBJ databases">
        <authorList>
            <person name="Ryngajllo M."/>
            <person name="Jacek P."/>
            <person name="Kubiak K."/>
        </authorList>
    </citation>
    <scope>NUCLEOTIDE SEQUENCE</scope>
    <source>
        <strain evidence="1">SI1</strain>
    </source>
</reference>
<protein>
    <submittedName>
        <fullName evidence="1">Uncharacterized protein</fullName>
    </submittedName>
</protein>
<evidence type="ECO:0000313" key="1">
    <source>
        <dbReference type="EMBL" id="MCJ8353907.1"/>
    </source>
</evidence>
<accession>A0AAW5ESZ7</accession>
<name>A0AAW5ESZ7_NOVHA</name>
<organism evidence="1 2">
    <name type="scientific">Novacetimonas hansenii</name>
    <name type="common">Komagataeibacter hansenii</name>
    <dbReference type="NCBI Taxonomy" id="436"/>
    <lineage>
        <taxon>Bacteria</taxon>
        <taxon>Pseudomonadati</taxon>
        <taxon>Pseudomonadota</taxon>
        <taxon>Alphaproteobacteria</taxon>
        <taxon>Acetobacterales</taxon>
        <taxon>Acetobacteraceae</taxon>
        <taxon>Novacetimonas</taxon>
    </lineage>
</organism>
<reference evidence="1" key="1">
    <citation type="journal article" date="2021" name="Polymers (Basel)">
        <title>Highly Stretchable Bacterial Cellulose Produced by Komagataeibacter hansenii SI1.</title>
        <authorList>
            <person name="Cielecka I."/>
            <person name="Ryngajllo M."/>
            <person name="Maniukiewicz W."/>
            <person name="Bielecki S."/>
        </authorList>
    </citation>
    <scope>NUCLEOTIDE SEQUENCE</scope>
    <source>
        <strain evidence="1">SI1</strain>
    </source>
</reference>
<dbReference type="EMBL" id="JAIBCX010000016">
    <property type="protein sequence ID" value="MCJ8353907.1"/>
    <property type="molecule type" value="Genomic_DNA"/>
</dbReference>
<dbReference type="Proteomes" id="UP001202887">
    <property type="component" value="Unassembled WGS sequence"/>
</dbReference>